<dbReference type="InterPro" id="IPR013857">
    <property type="entry name" value="NADH-UbQ_OxRdtase-assoc_prot30"/>
</dbReference>
<protein>
    <recommendedName>
        <fullName evidence="2">NADH:ubiquinone oxidoreductase intermediate-associated protein 30 domain-containing protein</fullName>
    </recommendedName>
</protein>
<reference evidence="3 4" key="2">
    <citation type="journal article" date="2016" name="Environ. Microbiol. Rep.">
        <title>Metagenomic evidence for the presence of phototrophic Gemmatimonadetes bacteria in diverse environments.</title>
        <authorList>
            <person name="Zeng Y."/>
            <person name="Baumbach J."/>
            <person name="Barbosa E.G."/>
            <person name="Azevedo V."/>
            <person name="Zhang C."/>
            <person name="Koblizek M."/>
        </authorList>
    </citation>
    <scope>NUCLEOTIDE SEQUENCE [LARGE SCALE GENOMIC DNA]</scope>
    <source>
        <strain evidence="3 4">AP64</strain>
    </source>
</reference>
<dbReference type="Pfam" id="PF08547">
    <property type="entry name" value="CIA30"/>
    <property type="match status" value="1"/>
</dbReference>
<dbReference type="OrthoDB" id="442188at2"/>
<dbReference type="PANTHER" id="PTHR13194:SF19">
    <property type="entry name" value="NAD(P)-BINDING ROSSMANN-FOLD SUPERFAMILY PROTEIN"/>
    <property type="match status" value="1"/>
</dbReference>
<dbReference type="Gene3D" id="2.60.120.430">
    <property type="entry name" value="Galactose-binding lectin"/>
    <property type="match status" value="1"/>
</dbReference>
<evidence type="ECO:0000259" key="2">
    <source>
        <dbReference type="Pfam" id="PF08547"/>
    </source>
</evidence>
<dbReference type="SUPFAM" id="SSF49785">
    <property type="entry name" value="Galactose-binding domain-like"/>
    <property type="match status" value="1"/>
</dbReference>
<dbReference type="GO" id="GO:0051082">
    <property type="term" value="F:unfolded protein binding"/>
    <property type="evidence" value="ECO:0007669"/>
    <property type="project" value="TreeGrafter"/>
</dbReference>
<evidence type="ECO:0000313" key="4">
    <source>
        <dbReference type="Proteomes" id="UP000076404"/>
    </source>
</evidence>
<accession>A0A143BH55</accession>
<dbReference type="EMBL" id="CP011454">
    <property type="protein sequence ID" value="AMW03941.1"/>
    <property type="molecule type" value="Genomic_DNA"/>
</dbReference>
<evidence type="ECO:0000313" key="3">
    <source>
        <dbReference type="EMBL" id="AMW03941.1"/>
    </source>
</evidence>
<keyword evidence="4" id="KW-1185">Reference proteome</keyword>
<comment type="similarity">
    <text evidence="1">Belongs to the CIA30 family.</text>
</comment>
<name>A0A143BH55_9BACT</name>
<reference evidence="3 4" key="1">
    <citation type="journal article" date="2014" name="Proc. Natl. Acad. Sci. U.S.A.">
        <title>Functional type 2 photosynthetic reaction centers found in the rare bacterial phylum Gemmatimonadetes.</title>
        <authorList>
            <person name="Zeng Y."/>
            <person name="Feng F."/>
            <person name="Medova H."/>
            <person name="Dean J."/>
            <person name="Koblizek M."/>
        </authorList>
    </citation>
    <scope>NUCLEOTIDE SEQUENCE [LARGE SCALE GENOMIC DNA]</scope>
    <source>
        <strain evidence="3 4">AP64</strain>
    </source>
</reference>
<dbReference type="GO" id="GO:0010257">
    <property type="term" value="P:NADH dehydrogenase complex assembly"/>
    <property type="evidence" value="ECO:0007669"/>
    <property type="project" value="TreeGrafter"/>
</dbReference>
<organism evidence="3 4">
    <name type="scientific">Gemmatimonas phototrophica</name>
    <dbReference type="NCBI Taxonomy" id="1379270"/>
    <lineage>
        <taxon>Bacteria</taxon>
        <taxon>Pseudomonadati</taxon>
        <taxon>Gemmatimonadota</taxon>
        <taxon>Gemmatimonadia</taxon>
        <taxon>Gemmatimonadales</taxon>
        <taxon>Gemmatimonadaceae</taxon>
        <taxon>Gemmatimonas</taxon>
    </lineage>
</organism>
<evidence type="ECO:0000256" key="1">
    <source>
        <dbReference type="ARBA" id="ARBA00007884"/>
    </source>
</evidence>
<sequence length="168" mass="18182">MPAPVTLFTFDRADEANWAVVNDGVMGGRSAGFVAVEQGALRFTGTLVTQGGGFTSVRARRAVDLTGQVGIELRVRGSGRQFEVELDDGERAYGRTVSRRAPFATSAEWTLVRVPFSVLRSTIFGREVNAPPINVARIRGMGLYMADGKDGAFRLEVDYVRSYGAGTE</sequence>
<dbReference type="InterPro" id="IPR008979">
    <property type="entry name" value="Galactose-bd-like_sf"/>
</dbReference>
<dbReference type="eggNOG" id="COG0702">
    <property type="taxonomic scope" value="Bacteria"/>
</dbReference>
<feature type="domain" description="NADH:ubiquinone oxidoreductase intermediate-associated protein 30" evidence="2">
    <location>
        <begin position="10"/>
        <end position="157"/>
    </location>
</feature>
<dbReference type="RefSeq" id="WP_053333948.1">
    <property type="nucleotide sequence ID" value="NZ_CP011454.1"/>
</dbReference>
<dbReference type="Proteomes" id="UP000076404">
    <property type="component" value="Chromosome"/>
</dbReference>
<dbReference type="STRING" id="1379270.GEMMAAP_01965"/>
<gene>
    <name evidence="3" type="ORF">GEMMAAP_01965</name>
</gene>
<dbReference type="AlphaFoldDB" id="A0A143BH55"/>
<dbReference type="InterPro" id="IPR039131">
    <property type="entry name" value="NDUFAF1"/>
</dbReference>
<dbReference type="KEGG" id="gph:GEMMAAP_01965"/>
<dbReference type="PANTHER" id="PTHR13194">
    <property type="entry name" value="COMPLEX I INTERMEDIATE-ASSOCIATED PROTEIN 30"/>
    <property type="match status" value="1"/>
</dbReference>
<proteinExistence type="inferred from homology"/>